<evidence type="ECO:0000256" key="6">
    <source>
        <dbReference type="ARBA" id="ARBA00022692"/>
    </source>
</evidence>
<keyword evidence="7 13" id="KW-0735">Signal-anchor</keyword>
<dbReference type="PANTHER" id="PTHR11214:SF91">
    <property type="entry name" value="UDP-GLCNAC:BETAGAL BETA-1,3-N-ACETYLGLUCOSAMINYLTRANSFERASE 9"/>
    <property type="match status" value="1"/>
</dbReference>
<feature type="transmembrane region" description="Helical" evidence="13">
    <location>
        <begin position="68"/>
        <end position="90"/>
    </location>
</feature>
<dbReference type="GO" id="GO:0006629">
    <property type="term" value="P:lipid metabolic process"/>
    <property type="evidence" value="ECO:0007669"/>
    <property type="project" value="UniProtKB-KW"/>
</dbReference>
<evidence type="ECO:0000256" key="3">
    <source>
        <dbReference type="ARBA" id="ARBA00008661"/>
    </source>
</evidence>
<dbReference type="PANTHER" id="PTHR11214">
    <property type="entry name" value="BETA-1,3-N-ACETYLGLUCOSAMINYLTRANSFERASE"/>
    <property type="match status" value="1"/>
</dbReference>
<evidence type="ECO:0000256" key="7">
    <source>
        <dbReference type="ARBA" id="ARBA00022968"/>
    </source>
</evidence>
<keyword evidence="15" id="KW-1185">Reference proteome</keyword>
<keyword evidence="11 13" id="KW-0472">Membrane</keyword>
<dbReference type="STRING" id="32473.ENSXCOP00000017000"/>
<evidence type="ECO:0000256" key="1">
    <source>
        <dbReference type="ARBA" id="ARBA00004323"/>
    </source>
</evidence>
<comment type="pathway">
    <text evidence="2">Protein modification; protein glycosylation.</text>
</comment>
<evidence type="ECO:0000313" key="15">
    <source>
        <dbReference type="Proteomes" id="UP000261380"/>
    </source>
</evidence>
<dbReference type="Gene3D" id="3.90.550.50">
    <property type="match status" value="1"/>
</dbReference>
<name>A0A3B5M166_9TELE</name>
<dbReference type="Pfam" id="PF01762">
    <property type="entry name" value="Galactosyl_T"/>
    <property type="match status" value="1"/>
</dbReference>
<evidence type="ECO:0000256" key="5">
    <source>
        <dbReference type="ARBA" id="ARBA00022679"/>
    </source>
</evidence>
<dbReference type="Proteomes" id="UP000261380">
    <property type="component" value="Unplaced"/>
</dbReference>
<dbReference type="GO" id="GO:0008194">
    <property type="term" value="F:UDP-glycosyltransferase activity"/>
    <property type="evidence" value="ECO:0007669"/>
    <property type="project" value="TreeGrafter"/>
</dbReference>
<evidence type="ECO:0000256" key="11">
    <source>
        <dbReference type="ARBA" id="ARBA00023136"/>
    </source>
</evidence>
<dbReference type="EC" id="2.4.1.-" evidence="13"/>
<reference evidence="14" key="2">
    <citation type="submission" date="2025-09" db="UniProtKB">
        <authorList>
            <consortium name="Ensembl"/>
        </authorList>
    </citation>
    <scope>IDENTIFICATION</scope>
</reference>
<keyword evidence="5" id="KW-0808">Transferase</keyword>
<comment type="subcellular location">
    <subcellularLocation>
        <location evidence="1 13">Golgi apparatus membrane</location>
        <topology evidence="1 13">Single-pass type II membrane protein</topology>
    </subcellularLocation>
</comment>
<keyword evidence="10" id="KW-0443">Lipid metabolism</keyword>
<dbReference type="GO" id="GO:0030311">
    <property type="term" value="P:poly-N-acetyllactosamine biosynthetic process"/>
    <property type="evidence" value="ECO:0007669"/>
    <property type="project" value="TreeGrafter"/>
</dbReference>
<evidence type="ECO:0000256" key="12">
    <source>
        <dbReference type="ARBA" id="ARBA00023180"/>
    </source>
</evidence>
<proteinExistence type="inferred from homology"/>
<evidence type="ECO:0000313" key="14">
    <source>
        <dbReference type="Ensembl" id="ENSXCOP00000017000.1"/>
    </source>
</evidence>
<dbReference type="AlphaFoldDB" id="A0A3B5M166"/>
<dbReference type="GO" id="GO:0000139">
    <property type="term" value="C:Golgi membrane"/>
    <property type="evidence" value="ECO:0007669"/>
    <property type="project" value="UniProtKB-SubCell"/>
</dbReference>
<comment type="similarity">
    <text evidence="3 13">Belongs to the glycosyltransferase 31 family.</text>
</comment>
<protein>
    <recommendedName>
        <fullName evidence="13">Hexosyltransferase</fullName>
        <ecNumber evidence="13">2.4.1.-</ecNumber>
    </recommendedName>
</protein>
<organism evidence="14 15">
    <name type="scientific">Xiphophorus couchianus</name>
    <name type="common">Monterrey platyfish</name>
    <dbReference type="NCBI Taxonomy" id="32473"/>
    <lineage>
        <taxon>Eukaryota</taxon>
        <taxon>Metazoa</taxon>
        <taxon>Chordata</taxon>
        <taxon>Craniata</taxon>
        <taxon>Vertebrata</taxon>
        <taxon>Euteleostomi</taxon>
        <taxon>Actinopterygii</taxon>
        <taxon>Neopterygii</taxon>
        <taxon>Teleostei</taxon>
        <taxon>Neoteleostei</taxon>
        <taxon>Acanthomorphata</taxon>
        <taxon>Ovalentaria</taxon>
        <taxon>Atherinomorphae</taxon>
        <taxon>Cyprinodontiformes</taxon>
        <taxon>Poeciliidae</taxon>
        <taxon>Poeciliinae</taxon>
        <taxon>Xiphophorus</taxon>
    </lineage>
</organism>
<dbReference type="FunFam" id="3.90.550.50:FF:000001">
    <property type="entry name" value="Hexosyltransferase"/>
    <property type="match status" value="1"/>
</dbReference>
<dbReference type="InterPro" id="IPR002659">
    <property type="entry name" value="Glyco_trans_31"/>
</dbReference>
<keyword evidence="4 13" id="KW-0328">Glycosyltransferase</keyword>
<evidence type="ECO:0000256" key="4">
    <source>
        <dbReference type="ARBA" id="ARBA00022676"/>
    </source>
</evidence>
<keyword evidence="6 13" id="KW-0812">Transmembrane</keyword>
<evidence type="ECO:0000256" key="13">
    <source>
        <dbReference type="RuleBase" id="RU363063"/>
    </source>
</evidence>
<evidence type="ECO:0000256" key="8">
    <source>
        <dbReference type="ARBA" id="ARBA00022989"/>
    </source>
</evidence>
<gene>
    <name evidence="14" type="primary">B3GNT9</name>
</gene>
<sequence>MRRIICEKIPQSYYCCLNKCSAPGQKQPIRTRRRALLLSINTLPNVLMAEKQRNIPEKSFIHRHRQPFTALNLLVTFLLQLFIFLLTVLLQVVRRTWGREGALHPGRSIRTVFLLGIPRNRSSLPLWDRLLAYESQAFQDVLLWDFEDTFFNLTLKETHFLEWVNSSCPHVKFIFKGDADVYVNVENILEMLQGREPEKDLFVGDIIVNAKPIRRRTSKYYVPEFVYGGGLYPSYAGGGGFVMSGHTARRLSSACQQVELFPIDDVFLGMCLQLIGVKPLRHQGFRTFGIPRPSAAPHLQTFDPCFYRELMVVHSLGVPQIWLMWNLLHDPKLSCHYRTGQTSGPFKWRGRGPICPNLFIHYQRESL</sequence>
<dbReference type="GO" id="GO:0006493">
    <property type="term" value="P:protein O-linked glycosylation"/>
    <property type="evidence" value="ECO:0007669"/>
    <property type="project" value="TreeGrafter"/>
</dbReference>
<keyword evidence="8 13" id="KW-1133">Transmembrane helix</keyword>
<reference evidence="14" key="1">
    <citation type="submission" date="2025-08" db="UniProtKB">
        <authorList>
            <consortium name="Ensembl"/>
        </authorList>
    </citation>
    <scope>IDENTIFICATION</scope>
</reference>
<dbReference type="GeneTree" id="ENSGT00940000162243"/>
<evidence type="ECO:0000256" key="2">
    <source>
        <dbReference type="ARBA" id="ARBA00004922"/>
    </source>
</evidence>
<evidence type="ECO:0000256" key="10">
    <source>
        <dbReference type="ARBA" id="ARBA00023098"/>
    </source>
</evidence>
<accession>A0A3B5M166</accession>
<keyword evidence="9 13" id="KW-0333">Golgi apparatus</keyword>
<keyword evidence="12" id="KW-0325">Glycoprotein</keyword>
<dbReference type="Ensembl" id="ENSXCOT00000017219.1">
    <property type="protein sequence ID" value="ENSXCOP00000017000.1"/>
    <property type="gene ID" value="ENSXCOG00000012821.1"/>
</dbReference>
<dbReference type="GO" id="GO:0016758">
    <property type="term" value="F:hexosyltransferase activity"/>
    <property type="evidence" value="ECO:0007669"/>
    <property type="project" value="InterPro"/>
</dbReference>
<evidence type="ECO:0000256" key="9">
    <source>
        <dbReference type="ARBA" id="ARBA00023034"/>
    </source>
</evidence>